<sequence>MELANLRRGHGGTKHRGDEWSLKTLGALLDEVVADALDMSLSRGVNDLLALEARYDAVFNRTSPRWGLGGDHHDGQVAGGLQLVAGNQRSRRKEKGARESSS</sequence>
<evidence type="ECO:0000313" key="2">
    <source>
        <dbReference type="EMBL" id="RAW41962.1"/>
    </source>
</evidence>
<reference evidence="2 3" key="1">
    <citation type="submission" date="2018-01" db="EMBL/GenBank/DDBJ databases">
        <title>Draft genome of the strawberry crown rot pathogen Phytophthora cactorum.</title>
        <authorList>
            <person name="Armitage A.D."/>
            <person name="Lysoe E."/>
            <person name="Nellist C.F."/>
            <person name="Harrison R.J."/>
            <person name="Brurberg M.B."/>
        </authorList>
    </citation>
    <scope>NUCLEOTIDE SEQUENCE [LARGE SCALE GENOMIC DNA]</scope>
    <source>
        <strain evidence="2 3">10300</strain>
    </source>
</reference>
<organism evidence="2 3">
    <name type="scientific">Phytophthora cactorum</name>
    <dbReference type="NCBI Taxonomy" id="29920"/>
    <lineage>
        <taxon>Eukaryota</taxon>
        <taxon>Sar</taxon>
        <taxon>Stramenopiles</taxon>
        <taxon>Oomycota</taxon>
        <taxon>Peronosporomycetes</taxon>
        <taxon>Peronosporales</taxon>
        <taxon>Peronosporaceae</taxon>
        <taxon>Phytophthora</taxon>
    </lineage>
</organism>
<dbReference type="Proteomes" id="UP000251314">
    <property type="component" value="Unassembled WGS sequence"/>
</dbReference>
<dbReference type="OrthoDB" id="10392918at2759"/>
<name>A0A329T235_9STRA</name>
<gene>
    <name evidence="2" type="ORF">PC110_g1841</name>
</gene>
<feature type="region of interest" description="Disordered" evidence="1">
    <location>
        <begin position="66"/>
        <end position="102"/>
    </location>
</feature>
<dbReference type="AlphaFoldDB" id="A0A329T235"/>
<protein>
    <submittedName>
        <fullName evidence="2">Uncharacterized protein</fullName>
    </submittedName>
</protein>
<proteinExistence type="predicted"/>
<dbReference type="EMBL" id="MJFZ01000022">
    <property type="protein sequence ID" value="RAW41962.1"/>
    <property type="molecule type" value="Genomic_DNA"/>
</dbReference>
<comment type="caution">
    <text evidence="2">The sequence shown here is derived from an EMBL/GenBank/DDBJ whole genome shotgun (WGS) entry which is preliminary data.</text>
</comment>
<dbReference type="VEuPathDB" id="FungiDB:PC110_g1841"/>
<evidence type="ECO:0000256" key="1">
    <source>
        <dbReference type="SAM" id="MobiDB-lite"/>
    </source>
</evidence>
<keyword evidence="3" id="KW-1185">Reference proteome</keyword>
<evidence type="ECO:0000313" key="3">
    <source>
        <dbReference type="Proteomes" id="UP000251314"/>
    </source>
</evidence>
<accession>A0A329T235</accession>